<feature type="transmembrane region" description="Helical" evidence="9">
    <location>
        <begin position="291"/>
        <end position="310"/>
    </location>
</feature>
<accession>A0A2V1KDU3</accession>
<dbReference type="PANTHER" id="PTHR30413">
    <property type="entry name" value="INNER MEMBRANE TRANSPORT PERMEASE"/>
    <property type="match status" value="1"/>
</dbReference>
<keyword evidence="12" id="KW-1185">Reference proteome</keyword>
<dbReference type="Pfam" id="PF01061">
    <property type="entry name" value="ABC2_membrane"/>
    <property type="match status" value="1"/>
</dbReference>
<dbReference type="InterPro" id="IPR047817">
    <property type="entry name" value="ABC2_TM_bact-type"/>
</dbReference>
<comment type="subcellular location">
    <subcellularLocation>
        <location evidence="1">Cell inner membrane</location>
        <topology evidence="1">Multi-pass membrane protein</topology>
    </subcellularLocation>
    <subcellularLocation>
        <location evidence="9">Cell membrane</location>
        <topology evidence="9">Multi-pass membrane protein</topology>
    </subcellularLocation>
</comment>
<dbReference type="GO" id="GO:0140359">
    <property type="term" value="F:ABC-type transporter activity"/>
    <property type="evidence" value="ECO:0007669"/>
    <property type="project" value="InterPro"/>
</dbReference>
<evidence type="ECO:0000313" key="12">
    <source>
        <dbReference type="Proteomes" id="UP000245283"/>
    </source>
</evidence>
<dbReference type="EMBL" id="QETB01000001">
    <property type="protein sequence ID" value="PWF27781.1"/>
    <property type="molecule type" value="Genomic_DNA"/>
</dbReference>
<evidence type="ECO:0000256" key="3">
    <source>
        <dbReference type="ARBA" id="ARBA00022448"/>
    </source>
</evidence>
<gene>
    <name evidence="11" type="ORF">DD236_03085</name>
</gene>
<dbReference type="GO" id="GO:0015920">
    <property type="term" value="P:lipopolysaccharide transport"/>
    <property type="evidence" value="ECO:0007669"/>
    <property type="project" value="TreeGrafter"/>
</dbReference>
<name>A0A2V1KDU3_9ACTO</name>
<feature type="transmembrane region" description="Helical" evidence="9">
    <location>
        <begin position="199"/>
        <end position="220"/>
    </location>
</feature>
<comment type="similarity">
    <text evidence="2 9">Belongs to the ABC-2 integral membrane protein family.</text>
</comment>
<feature type="domain" description="ABC transmembrane type-2" evidence="10">
    <location>
        <begin position="86"/>
        <end position="312"/>
    </location>
</feature>
<keyword evidence="4 9" id="KW-1003">Cell membrane</keyword>
<keyword evidence="6 9" id="KW-0812">Transmembrane</keyword>
<feature type="transmembrane region" description="Helical" evidence="9">
    <location>
        <begin position="88"/>
        <end position="110"/>
    </location>
</feature>
<feature type="transmembrane region" description="Helical" evidence="9">
    <location>
        <begin position="149"/>
        <end position="168"/>
    </location>
</feature>
<evidence type="ECO:0000256" key="5">
    <source>
        <dbReference type="ARBA" id="ARBA00022519"/>
    </source>
</evidence>
<evidence type="ECO:0000256" key="7">
    <source>
        <dbReference type="ARBA" id="ARBA00022989"/>
    </source>
</evidence>
<comment type="caution">
    <text evidence="11">The sequence shown here is derived from an EMBL/GenBank/DDBJ whole genome shotgun (WGS) entry which is preliminary data.</text>
</comment>
<dbReference type="InterPro" id="IPR013525">
    <property type="entry name" value="ABC2_TM"/>
</dbReference>
<sequence length="320" mass="36062">MAHDDVSGAIVLTSTLPSRPGDSASIGAESLSSAGTAVVRVAVDDLDEVSKRPGLLAYIHRLWDRRHFAIADAKAHAYQRSHGTALGIAWLVINPFLNALIYFLVFGMLLQTSRGVENFPAYLVVGLNFFTIMRTALNSGSGVMMVRNSQNLMSAFAFPRALIVVSWTIRQFREFLPVLLATLLFIVLIPPHAMPNWHWLIVIPVIFIGFVFVFGLTLFTSVITMAFPDMKFIWPLIGRFWFYVSGVFFSLNMFESMPLVTTVMQINPGYVFLSMNRDLLIYQTVPSLGTWVYMIGWAVLLTLIGFLLFWSREETYGRNR</sequence>
<dbReference type="GO" id="GO:0005886">
    <property type="term" value="C:plasma membrane"/>
    <property type="evidence" value="ECO:0007669"/>
    <property type="project" value="UniProtKB-SubCell"/>
</dbReference>
<keyword evidence="7 9" id="KW-1133">Transmembrane helix</keyword>
<reference evidence="12" key="1">
    <citation type="submission" date="2018-05" db="EMBL/GenBank/DDBJ databases">
        <authorList>
            <person name="Li Y."/>
        </authorList>
    </citation>
    <scope>NUCLEOTIDE SEQUENCE [LARGE SCALE GENOMIC DNA]</scope>
    <source>
        <strain evidence="12">sk1b4</strain>
    </source>
</reference>
<evidence type="ECO:0000256" key="8">
    <source>
        <dbReference type="ARBA" id="ARBA00023136"/>
    </source>
</evidence>
<keyword evidence="3 9" id="KW-0813">Transport</keyword>
<evidence type="ECO:0000259" key="10">
    <source>
        <dbReference type="PROSITE" id="PS51012"/>
    </source>
</evidence>
<keyword evidence="5" id="KW-0997">Cell inner membrane</keyword>
<evidence type="ECO:0000256" key="9">
    <source>
        <dbReference type="RuleBase" id="RU361157"/>
    </source>
</evidence>
<evidence type="ECO:0000256" key="6">
    <source>
        <dbReference type="ARBA" id="ARBA00022692"/>
    </source>
</evidence>
<organism evidence="11 12">
    <name type="scientific">Ancrocorticia populi</name>
    <dbReference type="NCBI Taxonomy" id="2175228"/>
    <lineage>
        <taxon>Bacteria</taxon>
        <taxon>Bacillati</taxon>
        <taxon>Actinomycetota</taxon>
        <taxon>Actinomycetes</taxon>
        <taxon>Actinomycetales</taxon>
        <taxon>Actinomycetaceae</taxon>
        <taxon>Ancrocorticia</taxon>
    </lineage>
</organism>
<keyword evidence="8 9" id="KW-0472">Membrane</keyword>
<dbReference type="Proteomes" id="UP000245283">
    <property type="component" value="Unassembled WGS sequence"/>
</dbReference>
<proteinExistence type="inferred from homology"/>
<protein>
    <recommendedName>
        <fullName evidence="9">Transport permease protein</fullName>
    </recommendedName>
</protein>
<dbReference type="PROSITE" id="PS51012">
    <property type="entry name" value="ABC_TM2"/>
    <property type="match status" value="1"/>
</dbReference>
<evidence type="ECO:0000256" key="4">
    <source>
        <dbReference type="ARBA" id="ARBA00022475"/>
    </source>
</evidence>
<dbReference type="PANTHER" id="PTHR30413:SF8">
    <property type="entry name" value="TRANSPORT PERMEASE PROTEIN"/>
    <property type="match status" value="1"/>
</dbReference>
<dbReference type="AlphaFoldDB" id="A0A2V1KDU3"/>
<feature type="transmembrane region" description="Helical" evidence="9">
    <location>
        <begin position="232"/>
        <end position="254"/>
    </location>
</feature>
<evidence type="ECO:0000256" key="1">
    <source>
        <dbReference type="ARBA" id="ARBA00004429"/>
    </source>
</evidence>
<evidence type="ECO:0000256" key="2">
    <source>
        <dbReference type="ARBA" id="ARBA00007783"/>
    </source>
</evidence>
<evidence type="ECO:0000313" key="11">
    <source>
        <dbReference type="EMBL" id="PWF27781.1"/>
    </source>
</evidence>
<feature type="transmembrane region" description="Helical" evidence="9">
    <location>
        <begin position="175"/>
        <end position="193"/>
    </location>
</feature>
<dbReference type="OrthoDB" id="9803238at2"/>
<feature type="transmembrane region" description="Helical" evidence="9">
    <location>
        <begin position="119"/>
        <end position="137"/>
    </location>
</feature>